<evidence type="ECO:0000313" key="6">
    <source>
        <dbReference type="EMBL" id="KAJ2756697.1"/>
    </source>
</evidence>
<gene>
    <name evidence="6" type="ORF">GGI19_000632</name>
</gene>
<dbReference type="PROSITE" id="PS50157">
    <property type="entry name" value="ZINC_FINGER_C2H2_2"/>
    <property type="match status" value="2"/>
</dbReference>
<evidence type="ECO:0000256" key="1">
    <source>
        <dbReference type="ARBA" id="ARBA00022723"/>
    </source>
</evidence>
<reference evidence="6" key="1">
    <citation type="submission" date="2022-07" db="EMBL/GenBank/DDBJ databases">
        <title>Phylogenomic reconstructions and comparative analyses of Kickxellomycotina fungi.</title>
        <authorList>
            <person name="Reynolds N.K."/>
            <person name="Stajich J.E."/>
            <person name="Barry K."/>
            <person name="Grigoriev I.V."/>
            <person name="Crous P."/>
            <person name="Smith M.E."/>
        </authorList>
    </citation>
    <scope>NUCLEOTIDE SEQUENCE</scope>
    <source>
        <strain evidence="6">BCRC 34297</strain>
    </source>
</reference>
<feature type="domain" description="C2H2-type" evidence="5">
    <location>
        <begin position="47"/>
        <end position="74"/>
    </location>
</feature>
<dbReference type="SUPFAM" id="SSF57667">
    <property type="entry name" value="beta-beta-alpha zinc fingers"/>
    <property type="match status" value="2"/>
</dbReference>
<dbReference type="GO" id="GO:0000978">
    <property type="term" value="F:RNA polymerase II cis-regulatory region sequence-specific DNA binding"/>
    <property type="evidence" value="ECO:0007669"/>
    <property type="project" value="TreeGrafter"/>
</dbReference>
<dbReference type="AlphaFoldDB" id="A0A9W8GZ17"/>
<dbReference type="PANTHER" id="PTHR23235">
    <property type="entry name" value="KRUEPPEL-LIKE TRANSCRIPTION FACTOR"/>
    <property type="match status" value="1"/>
</dbReference>
<evidence type="ECO:0000256" key="3">
    <source>
        <dbReference type="ARBA" id="ARBA00022833"/>
    </source>
</evidence>
<accession>A0A9W8GZ17</accession>
<keyword evidence="2 4" id="KW-0863">Zinc-finger</keyword>
<dbReference type="FunFam" id="3.30.160.60:FF:002343">
    <property type="entry name" value="Zinc finger protein 33A"/>
    <property type="match status" value="1"/>
</dbReference>
<dbReference type="Proteomes" id="UP001140011">
    <property type="component" value="Unassembled WGS sequence"/>
</dbReference>
<comment type="caution">
    <text evidence="6">The sequence shown here is derived from an EMBL/GenBank/DDBJ whole genome shotgun (WGS) entry which is preliminary data.</text>
</comment>
<evidence type="ECO:0000259" key="5">
    <source>
        <dbReference type="PROSITE" id="PS50157"/>
    </source>
</evidence>
<dbReference type="PANTHER" id="PTHR23235:SF120">
    <property type="entry name" value="KRUPPEL-LIKE FACTOR 15"/>
    <property type="match status" value="1"/>
</dbReference>
<proteinExistence type="predicted"/>
<evidence type="ECO:0000256" key="4">
    <source>
        <dbReference type="PROSITE-ProRule" id="PRU00042"/>
    </source>
</evidence>
<keyword evidence="1" id="KW-0479">Metal-binding</keyword>
<dbReference type="InterPro" id="IPR013087">
    <property type="entry name" value="Znf_C2H2_type"/>
</dbReference>
<dbReference type="GO" id="GO:0008270">
    <property type="term" value="F:zinc ion binding"/>
    <property type="evidence" value="ECO:0007669"/>
    <property type="project" value="UniProtKB-KW"/>
</dbReference>
<protein>
    <recommendedName>
        <fullName evidence="5">C2H2-type domain-containing protein</fullName>
    </recommendedName>
</protein>
<dbReference type="GO" id="GO:0000981">
    <property type="term" value="F:DNA-binding transcription factor activity, RNA polymerase II-specific"/>
    <property type="evidence" value="ECO:0007669"/>
    <property type="project" value="TreeGrafter"/>
</dbReference>
<evidence type="ECO:0000256" key="2">
    <source>
        <dbReference type="ARBA" id="ARBA00022771"/>
    </source>
</evidence>
<keyword evidence="7" id="KW-1185">Reference proteome</keyword>
<name>A0A9W8GZ17_9FUNG</name>
<dbReference type="EMBL" id="JANBUH010000018">
    <property type="protein sequence ID" value="KAJ2756697.1"/>
    <property type="molecule type" value="Genomic_DNA"/>
</dbReference>
<dbReference type="SMART" id="SM00355">
    <property type="entry name" value="ZnF_C2H2"/>
    <property type="match status" value="3"/>
</dbReference>
<dbReference type="Pfam" id="PF00096">
    <property type="entry name" value="zf-C2H2"/>
    <property type="match status" value="2"/>
</dbReference>
<dbReference type="OrthoDB" id="8922241at2759"/>
<dbReference type="PROSITE" id="PS00028">
    <property type="entry name" value="ZINC_FINGER_C2H2_1"/>
    <property type="match status" value="1"/>
</dbReference>
<dbReference type="InterPro" id="IPR036236">
    <property type="entry name" value="Znf_C2H2_sf"/>
</dbReference>
<evidence type="ECO:0000313" key="7">
    <source>
        <dbReference type="Proteomes" id="UP001140011"/>
    </source>
</evidence>
<feature type="domain" description="C2H2-type" evidence="5">
    <location>
        <begin position="17"/>
        <end position="46"/>
    </location>
</feature>
<keyword evidence="3" id="KW-0862">Zinc</keyword>
<dbReference type="FunFam" id="3.30.160.60:FF:000446">
    <property type="entry name" value="Zinc finger protein"/>
    <property type="match status" value="1"/>
</dbReference>
<organism evidence="6 7">
    <name type="scientific">Coemansia pectinata</name>
    <dbReference type="NCBI Taxonomy" id="1052879"/>
    <lineage>
        <taxon>Eukaryota</taxon>
        <taxon>Fungi</taxon>
        <taxon>Fungi incertae sedis</taxon>
        <taxon>Zoopagomycota</taxon>
        <taxon>Kickxellomycotina</taxon>
        <taxon>Kickxellomycetes</taxon>
        <taxon>Kickxellales</taxon>
        <taxon>Kickxellaceae</taxon>
        <taxon>Coemansia</taxon>
    </lineage>
</organism>
<sequence>MYAKGHKPAAKAEGRGYLCDHPGCKKFFLKKGNLDSYRRTHTGERPHGCGQCEQRFSRNHDLKRHVKIHSGERPFICSICLRTFARSDALVRHTSNVTACKWAGSALVSINNFY</sequence>
<dbReference type="Gene3D" id="3.30.160.60">
    <property type="entry name" value="Classic Zinc Finger"/>
    <property type="match status" value="3"/>
</dbReference>